<organism evidence="3 4">
    <name type="scientific">Actinophytocola xanthii</name>
    <dbReference type="NCBI Taxonomy" id="1912961"/>
    <lineage>
        <taxon>Bacteria</taxon>
        <taxon>Bacillati</taxon>
        <taxon>Actinomycetota</taxon>
        <taxon>Actinomycetes</taxon>
        <taxon>Pseudonocardiales</taxon>
        <taxon>Pseudonocardiaceae</taxon>
    </lineage>
</organism>
<keyword evidence="1" id="KW-1133">Transmembrane helix</keyword>
<dbReference type="InterPro" id="IPR000326">
    <property type="entry name" value="PAP2/HPO"/>
</dbReference>
<dbReference type="STRING" id="1912961.BU204_20065"/>
<dbReference type="SUPFAM" id="SSF48317">
    <property type="entry name" value="Acid phosphatase/Vanadium-dependent haloperoxidase"/>
    <property type="match status" value="1"/>
</dbReference>
<reference evidence="3 4" key="1">
    <citation type="submission" date="2016-12" db="EMBL/GenBank/DDBJ databases">
        <title>The draft genome sequence of Actinophytocola sp. 11-183.</title>
        <authorList>
            <person name="Wang W."/>
            <person name="Yuan L."/>
        </authorList>
    </citation>
    <scope>NUCLEOTIDE SEQUENCE [LARGE SCALE GENOMIC DNA]</scope>
    <source>
        <strain evidence="3 4">11-183</strain>
    </source>
</reference>
<name>A0A1Q8CN66_9PSEU</name>
<protein>
    <recommendedName>
        <fullName evidence="2">Phosphatidic acid phosphatase type 2/haloperoxidase domain-containing protein</fullName>
    </recommendedName>
</protein>
<evidence type="ECO:0000313" key="3">
    <source>
        <dbReference type="EMBL" id="OLF15801.1"/>
    </source>
</evidence>
<keyword evidence="1" id="KW-0472">Membrane</keyword>
<dbReference type="InterPro" id="IPR036938">
    <property type="entry name" value="PAP2/HPO_sf"/>
</dbReference>
<feature type="transmembrane region" description="Helical" evidence="1">
    <location>
        <begin position="69"/>
        <end position="94"/>
    </location>
</feature>
<feature type="transmembrane region" description="Helical" evidence="1">
    <location>
        <begin position="194"/>
        <end position="212"/>
    </location>
</feature>
<feature type="transmembrane region" description="Helical" evidence="1">
    <location>
        <begin position="166"/>
        <end position="188"/>
    </location>
</feature>
<feature type="transmembrane region" description="Helical" evidence="1">
    <location>
        <begin position="101"/>
        <end position="119"/>
    </location>
</feature>
<comment type="caution">
    <text evidence="3">The sequence shown here is derived from an EMBL/GenBank/DDBJ whole genome shotgun (WGS) entry which is preliminary data.</text>
</comment>
<dbReference type="Gene3D" id="1.20.144.10">
    <property type="entry name" value="Phosphatidic acid phosphatase type 2/haloperoxidase"/>
    <property type="match status" value="1"/>
</dbReference>
<evidence type="ECO:0000256" key="1">
    <source>
        <dbReference type="SAM" id="Phobius"/>
    </source>
</evidence>
<keyword evidence="1" id="KW-0812">Transmembrane</keyword>
<gene>
    <name evidence="3" type="ORF">BU204_20065</name>
</gene>
<feature type="domain" description="Phosphatidic acid phosphatase type 2/haloperoxidase" evidence="2">
    <location>
        <begin position="102"/>
        <end position="209"/>
    </location>
</feature>
<proteinExistence type="predicted"/>
<accession>A0A1Q8CN66</accession>
<dbReference type="AlphaFoldDB" id="A0A1Q8CN66"/>
<evidence type="ECO:0000313" key="4">
    <source>
        <dbReference type="Proteomes" id="UP000185596"/>
    </source>
</evidence>
<feature type="transmembrane region" description="Helical" evidence="1">
    <location>
        <begin position="24"/>
        <end position="44"/>
    </location>
</feature>
<feature type="transmembrane region" description="Helical" evidence="1">
    <location>
        <begin position="131"/>
        <end position="154"/>
    </location>
</feature>
<dbReference type="Pfam" id="PF01569">
    <property type="entry name" value="PAP2"/>
    <property type="match status" value="1"/>
</dbReference>
<evidence type="ECO:0000259" key="2">
    <source>
        <dbReference type="SMART" id="SM00014"/>
    </source>
</evidence>
<dbReference type="EMBL" id="MSIE01000037">
    <property type="protein sequence ID" value="OLF15801.1"/>
    <property type="molecule type" value="Genomic_DNA"/>
</dbReference>
<dbReference type="Proteomes" id="UP000185596">
    <property type="component" value="Unassembled WGS sequence"/>
</dbReference>
<sequence length="226" mass="23388">MDPRTENTARPAPPALPTAVRTPLAVAAVCGAVALVVLGVLFAGQTSGTAFDAWIRSPLMELHAPWRQIALVVDYTAEPVGGALVLGTLTLVFLRLGHRRAALLTVLGTGTSIAITTGLKPVVGRDINNGFFAFPSGHTATATAFALVAMLVLVQRRRLRATPATALVAAVTLTAAVVMAFAQVLLNAHYPTDTIGGFATAVAVVPAVGHAIDRVADRAQGRETTK</sequence>
<keyword evidence="4" id="KW-1185">Reference proteome</keyword>
<dbReference type="SMART" id="SM00014">
    <property type="entry name" value="acidPPc"/>
    <property type="match status" value="1"/>
</dbReference>